<organism evidence="1 2">
    <name type="scientific">Lacticaseibacillus paracasei subsp. paracasei 8700:2</name>
    <dbReference type="NCBI Taxonomy" id="537973"/>
    <lineage>
        <taxon>Bacteria</taxon>
        <taxon>Bacillati</taxon>
        <taxon>Bacillota</taxon>
        <taxon>Bacilli</taxon>
        <taxon>Lactobacillales</taxon>
        <taxon>Lactobacillaceae</taxon>
        <taxon>Lacticaseibacillus</taxon>
    </lineage>
</organism>
<evidence type="ECO:0000313" key="2">
    <source>
        <dbReference type="Proteomes" id="UP000015927"/>
    </source>
</evidence>
<gene>
    <name evidence="1" type="ORF">LBPG_02304</name>
</gene>
<protein>
    <recommendedName>
        <fullName evidence="3">ComC/BlpC family peptide pheromone/bacteriocin</fullName>
    </recommendedName>
</protein>
<sequence>MFSNESLKENGGITMQQFMTLDNSSLEKIAGGENGGLWSIIGFGLGFSARSVLTGSLFVPSRGPVIDLVKQLTPKN</sequence>
<evidence type="ECO:0008006" key="3">
    <source>
        <dbReference type="Google" id="ProtNLM"/>
    </source>
</evidence>
<dbReference type="KEGG" id="lpi:LBPG_02304"/>
<dbReference type="AlphaFoldDB" id="A0A826HVR9"/>
<proteinExistence type="predicted"/>
<evidence type="ECO:0000313" key="1">
    <source>
        <dbReference type="EMBL" id="EEQ66855.2"/>
    </source>
</evidence>
<dbReference type="EMBL" id="CP002391">
    <property type="protein sequence ID" value="EEQ66855.2"/>
    <property type="molecule type" value="Genomic_DNA"/>
</dbReference>
<reference evidence="1 2" key="1">
    <citation type="submission" date="2010-12" db="EMBL/GenBank/DDBJ databases">
        <title>The Genome Sequence of Lactobacillus paracasei subsp. paracasei strain 8700:2.</title>
        <authorList>
            <consortium name="The Broad Institute Genome Sequencing Platform"/>
            <person name="Ward D."/>
            <person name="Earl A."/>
            <person name="Feldgarden M."/>
            <person name="Young S.K."/>
            <person name="Gargeya S."/>
            <person name="Zeng Q."/>
            <person name="Alvarado L."/>
            <person name="Berlin A."/>
            <person name="Bochicchio J."/>
            <person name="Chapman S.B."/>
            <person name="Chen Z."/>
            <person name="Freedman E."/>
            <person name="Gellesch M."/>
            <person name="Goldberg J."/>
            <person name="Griggs A."/>
            <person name="Gujja S."/>
            <person name="Heilman E."/>
            <person name="Heiman D."/>
            <person name="Howarth C."/>
            <person name="Mehta T."/>
            <person name="Neiman D."/>
            <person name="Pearson M."/>
            <person name="Roberts A."/>
            <person name="Saif S."/>
            <person name="Shea T."/>
            <person name="Shenoy N."/>
            <person name="Sisk P."/>
            <person name="Stolte C."/>
            <person name="Sykes S."/>
            <person name="White J."/>
            <person name="Yandava C."/>
            <person name="Saulnier D."/>
            <person name="Haas B."/>
            <person name="Nusbaum C."/>
            <person name="Birren B."/>
        </authorList>
    </citation>
    <scope>NUCLEOTIDE SEQUENCE [LARGE SCALE GENOMIC DNA]</scope>
    <source>
        <strain evidence="1 2">8700:2</strain>
    </source>
</reference>
<accession>A0A826HVR9</accession>
<name>A0A826HVR9_LACPA</name>
<dbReference type="Proteomes" id="UP000015927">
    <property type="component" value="Chromosome"/>
</dbReference>